<evidence type="ECO:0000259" key="3">
    <source>
        <dbReference type="Pfam" id="PF12612"/>
    </source>
</evidence>
<dbReference type="AlphaFoldDB" id="A0A9P6U980"/>
<dbReference type="Pfam" id="PF23579">
    <property type="entry name" value="ARM_TBCD"/>
    <property type="match status" value="1"/>
</dbReference>
<dbReference type="InterPro" id="IPR033162">
    <property type="entry name" value="TBCD"/>
</dbReference>
<dbReference type="EMBL" id="JAAAJA010000022">
    <property type="protein sequence ID" value="KAG0266092.1"/>
    <property type="molecule type" value="Genomic_DNA"/>
</dbReference>
<dbReference type="InterPro" id="IPR016024">
    <property type="entry name" value="ARM-type_fold"/>
</dbReference>
<dbReference type="GO" id="GO:0007021">
    <property type="term" value="P:tubulin complex assembly"/>
    <property type="evidence" value="ECO:0007669"/>
    <property type="project" value="InterPro"/>
</dbReference>
<keyword evidence="1" id="KW-0143">Chaperone</keyword>
<dbReference type="PANTHER" id="PTHR12658">
    <property type="entry name" value="BETA-TUBULIN COFACTOR D"/>
    <property type="match status" value="1"/>
</dbReference>
<dbReference type="InterPro" id="IPR011989">
    <property type="entry name" value="ARM-like"/>
</dbReference>
<gene>
    <name evidence="5" type="ORF">BG011_003300</name>
</gene>
<comment type="caution">
    <text evidence="5">The sequence shown here is derived from an EMBL/GenBank/DDBJ whole genome shotgun (WGS) entry which is preliminary data.</text>
</comment>
<dbReference type="InterPro" id="IPR021133">
    <property type="entry name" value="HEAT_type_2"/>
</dbReference>
<evidence type="ECO:0000313" key="5">
    <source>
        <dbReference type="EMBL" id="KAG0266092.1"/>
    </source>
</evidence>
<dbReference type="Pfam" id="PF25767">
    <property type="entry name" value="ARM_TBCD_2nd"/>
    <property type="match status" value="1"/>
</dbReference>
<evidence type="ECO:0008006" key="7">
    <source>
        <dbReference type="Google" id="ProtNLM"/>
    </source>
</evidence>
<dbReference type="SUPFAM" id="SSF48371">
    <property type="entry name" value="ARM repeat"/>
    <property type="match status" value="1"/>
</dbReference>
<dbReference type="GO" id="GO:0007023">
    <property type="term" value="P:post-chaperonin tubulin folding pathway"/>
    <property type="evidence" value="ECO:0007669"/>
    <property type="project" value="InterPro"/>
</dbReference>
<dbReference type="Pfam" id="PF12612">
    <property type="entry name" value="TFCD_C"/>
    <property type="match status" value="1"/>
</dbReference>
<keyword evidence="6" id="KW-1185">Reference proteome</keyword>
<accession>A0A9P6U980</accession>
<feature type="domain" description="Tubulin-folding cofactor D C-terminal" evidence="3">
    <location>
        <begin position="926"/>
        <end position="1137"/>
    </location>
</feature>
<protein>
    <recommendedName>
        <fullName evidence="7">Tubulin-specific chaperone D</fullName>
    </recommendedName>
</protein>
<dbReference type="GO" id="GO:0005096">
    <property type="term" value="F:GTPase activator activity"/>
    <property type="evidence" value="ECO:0007669"/>
    <property type="project" value="InterPro"/>
</dbReference>
<dbReference type="Proteomes" id="UP000726737">
    <property type="component" value="Unassembled WGS sequence"/>
</dbReference>
<dbReference type="OrthoDB" id="10253476at2759"/>
<evidence type="ECO:0000256" key="2">
    <source>
        <dbReference type="PROSITE-ProRule" id="PRU00103"/>
    </source>
</evidence>
<dbReference type="PANTHER" id="PTHR12658:SF0">
    <property type="entry name" value="TUBULIN-SPECIFIC CHAPERONE D"/>
    <property type="match status" value="1"/>
</dbReference>
<dbReference type="GO" id="GO:0048487">
    <property type="term" value="F:beta-tubulin binding"/>
    <property type="evidence" value="ECO:0007669"/>
    <property type="project" value="InterPro"/>
</dbReference>
<evidence type="ECO:0000259" key="4">
    <source>
        <dbReference type="Pfam" id="PF25767"/>
    </source>
</evidence>
<proteinExistence type="predicted"/>
<dbReference type="InterPro" id="IPR022577">
    <property type="entry name" value="TBCD_C"/>
</dbReference>
<reference evidence="5" key="1">
    <citation type="journal article" date="2020" name="Fungal Divers.">
        <title>Resolving the Mortierellaceae phylogeny through synthesis of multi-gene phylogenetics and phylogenomics.</title>
        <authorList>
            <person name="Vandepol N."/>
            <person name="Liber J."/>
            <person name="Desiro A."/>
            <person name="Na H."/>
            <person name="Kennedy M."/>
            <person name="Barry K."/>
            <person name="Grigoriev I.V."/>
            <person name="Miller A.N."/>
            <person name="O'Donnell K."/>
            <person name="Stajich J.E."/>
            <person name="Bonito G."/>
        </authorList>
    </citation>
    <scope>NUCLEOTIDE SEQUENCE</scope>
    <source>
        <strain evidence="5">KOD948</strain>
    </source>
</reference>
<evidence type="ECO:0000313" key="6">
    <source>
        <dbReference type="Proteomes" id="UP000726737"/>
    </source>
</evidence>
<dbReference type="PROSITE" id="PS50077">
    <property type="entry name" value="HEAT_REPEAT"/>
    <property type="match status" value="1"/>
</dbReference>
<feature type="domain" description="Tubulin-folding cofactor D ARM repeats" evidence="4">
    <location>
        <begin position="308"/>
        <end position="558"/>
    </location>
</feature>
<dbReference type="GO" id="GO:0000226">
    <property type="term" value="P:microtubule cytoskeleton organization"/>
    <property type="evidence" value="ECO:0007669"/>
    <property type="project" value="TreeGrafter"/>
</dbReference>
<dbReference type="Gene3D" id="1.25.10.10">
    <property type="entry name" value="Leucine-rich Repeat Variant"/>
    <property type="match status" value="2"/>
</dbReference>
<organism evidence="5 6">
    <name type="scientific">Mortierella polycephala</name>
    <dbReference type="NCBI Taxonomy" id="41804"/>
    <lineage>
        <taxon>Eukaryota</taxon>
        <taxon>Fungi</taxon>
        <taxon>Fungi incertae sedis</taxon>
        <taxon>Mucoromycota</taxon>
        <taxon>Mortierellomycotina</taxon>
        <taxon>Mortierellomycetes</taxon>
        <taxon>Mortierellales</taxon>
        <taxon>Mortierellaceae</taxon>
        <taxon>Mortierella</taxon>
    </lineage>
</organism>
<evidence type="ECO:0000256" key="1">
    <source>
        <dbReference type="ARBA" id="ARBA00023186"/>
    </source>
</evidence>
<dbReference type="InterPro" id="IPR058033">
    <property type="entry name" value="ARM_TBCD_2nd"/>
</dbReference>
<sequence length="1242" mass="139166">MQEDQENVFDQEAFLDELENSHFANPAIKAPSHFINAPQVFSGLRNVASYPLVGPSTLDLRERWGLRIDLERQIGGYQYQSYLLDPCLEEMITILVTPIRKLVHDLTIGPLKGQSMNEHGVLVFFMINFICQTRGYKTVVKFLPHEVADIEPTFEFLRMQDKRRGEWETRYVLLIWLSLMCMIPFDLRSIDSQASKSTNRIPLVDQMIDTAKTYLDCAGKDRDGSSLFLARLLTRRDTCEVYLPEFVEWSKSILSCEPNTFQAIGILGTLCWIFKLGQREVLLPIADSVEDMLVFVESKDQLMSNSAIKKLIVKLSQRVGLCLLKLRVAAWRYQRGSRSLASNLGLESKVTVKKGSTTITEETEEDEDFEVPDAVENVIERLMNGLRDRDTIVRWSAAKGMGRISNRLPKEMADDVVGSIFDLFSEDVFKLPNGQPDISSASEHTWHGACLAIAELSRRGLLLPTRLTELIPWIILALKFDIKRGAHSVGGNVRDSACYVCWSFARAYTPEVLDAHVRKLSNTLIAVSVFDRDINIRRASSAAFQENVGRMGIFPHGIEIVTVADYFSVGNITNSFLTVAPFIAEFVEYRHYLAQHLLDFVISHWDIAVREVAAEALAKIAVLDLDFACSVIIPELTKMCASLDSAIRHGALIALGRTCKAVKAHSQTPMDQIISAKDLQDISNVVPSIPSFTLSGFGSEHVRQALCVHIACFAEAGWTVDEATLKSWHAIVYTTLERIEEPLQKLASETCGAVDAQYGVTEATFDYYLSRIAPNAERFGRRGFTLALGEIDYKVAGNAPWLTKVVDALAKNADHRPASTPGVMVADVETRRNSINALTNIVKVLDTKHKDAMTPSLSYSILQAYYTGLQDYSIDHRGDVGSWVREACMQGLEVMIPLVARLDSEAKGADVQQQHQSYLLDVDHAQVLGKLLQQSVEKIDRIRVCAAKVMTTLLYARTESAMAVESNQEAEHEYVLHVPHRAKLMEVIENNEELNWMQPAEVYPRVVQLLNLPEYRSDLLLGFIVSAGGIAESLVRHSSACLIEFVSNLPITIEDLATGDQDSPSSQPTLTLIEFGNEIMRIVEKYEGQDRIIVPLLEVLDMLFESGSMLMMEDEYDFTPMVRFVRRQTLRCKDMRKLTAGIKTLCGLCGLGGKIKKAILVELLRLLIHPFPRIRNITADSMYMMLNGSADEPTPETEEVGQILVTTAWNQPVAILTPIRDQLYPLLQLEKPKPAPAPTRAK</sequence>
<feature type="repeat" description="HEAT" evidence="2">
    <location>
        <begin position="378"/>
        <end position="415"/>
    </location>
</feature>
<name>A0A9P6U980_9FUNG</name>